<reference evidence="1 2" key="1">
    <citation type="submission" date="2019-03" db="EMBL/GenBank/DDBJ databases">
        <title>An improved genome assembly of the fluke Schistosoma japonicum.</title>
        <authorList>
            <person name="Hu W."/>
            <person name="Luo F."/>
            <person name="Yin M."/>
            <person name="Mo X."/>
            <person name="Sun C."/>
            <person name="Wu Q."/>
            <person name="Zhu B."/>
            <person name="Xiang M."/>
            <person name="Wang J."/>
            <person name="Wang Y."/>
            <person name="Zhang T."/>
            <person name="Xu B."/>
            <person name="Zheng H."/>
            <person name="Feng Z."/>
        </authorList>
    </citation>
    <scope>NUCLEOTIDE SEQUENCE [LARGE SCALE GENOMIC DNA]</scope>
    <source>
        <strain evidence="1">HuSjv2</strain>
        <tissue evidence="1">Worms</tissue>
    </source>
</reference>
<organism evidence="1 2">
    <name type="scientific">Schistosoma japonicum</name>
    <name type="common">Blood fluke</name>
    <dbReference type="NCBI Taxonomy" id="6182"/>
    <lineage>
        <taxon>Eukaryota</taxon>
        <taxon>Metazoa</taxon>
        <taxon>Spiralia</taxon>
        <taxon>Lophotrochozoa</taxon>
        <taxon>Platyhelminthes</taxon>
        <taxon>Trematoda</taxon>
        <taxon>Digenea</taxon>
        <taxon>Strigeidida</taxon>
        <taxon>Schistosomatoidea</taxon>
        <taxon>Schistosomatidae</taxon>
        <taxon>Schistosoma</taxon>
    </lineage>
</organism>
<sequence length="438" mass="50303">MDTQRTKYSCLTKRLSRRLSRLSRNCQDATEEFSILLQDLIKLLDQHNVKVSPDSSESVLSLNLIADMLDENVFRLLSEFHHTSWKILTALTQPYQPVENSSLSKCNFPAEGSVEKYLNQPLDEEYFMRHLFSSTKLFCMLETNVGALEAGLMSQISYLEGTYTANESIPPNSNKECLKQLEVECTKLASELATLNQSKVMQLKSRNELIEKQNQLKHMNDIEKILRQENSWLRFLTNLVDLEHNSCKQASEELISISQSLLTLQDYFVQLLKSSSSLCRSDDCDESVRNKISKYFEDAVIHLLQTSPLPSEHSEKLKTNENRSEVILDVLRSLKSKLESTKDAIKSESEKLNTCIQQTQQQLLDLKQTFDLQNALVSRESPSPHHDQLNPERIRFAWRGLCSQDLTELFTNACQNINDLIAQMDLLELEADVTFPRL</sequence>
<comment type="caution">
    <text evidence="1">The sequence shown here is derived from an EMBL/GenBank/DDBJ whole genome shotgun (WGS) entry which is preliminary data.</text>
</comment>
<proteinExistence type="predicted"/>
<evidence type="ECO:0000313" key="2">
    <source>
        <dbReference type="Proteomes" id="UP000311919"/>
    </source>
</evidence>
<keyword evidence="2" id="KW-1185">Reference proteome</keyword>
<evidence type="ECO:0000313" key="1">
    <source>
        <dbReference type="EMBL" id="TNN14879.1"/>
    </source>
</evidence>
<dbReference type="EMBL" id="SKCS01000162">
    <property type="protein sequence ID" value="TNN14879.1"/>
    <property type="molecule type" value="Genomic_DNA"/>
</dbReference>
<name>A0A4Z2DEJ3_SCHJA</name>
<dbReference type="OrthoDB" id="6245446at2759"/>
<dbReference type="Proteomes" id="UP000311919">
    <property type="component" value="Unassembled WGS sequence"/>
</dbReference>
<protein>
    <submittedName>
        <fullName evidence="1">Uncharacterized protein</fullName>
    </submittedName>
</protein>
<dbReference type="AlphaFoldDB" id="A0A4Z2DEJ3"/>
<accession>A0A4Z2DEJ3</accession>
<gene>
    <name evidence="1" type="ORF">EWB00_001806</name>
</gene>